<name>A0A7R8V9H3_TIMDO</name>
<feature type="region of interest" description="Disordered" evidence="1">
    <location>
        <begin position="151"/>
        <end position="177"/>
    </location>
</feature>
<evidence type="ECO:0000256" key="2">
    <source>
        <dbReference type="SAM" id="Phobius"/>
    </source>
</evidence>
<proteinExistence type="predicted"/>
<feature type="transmembrane region" description="Helical" evidence="2">
    <location>
        <begin position="88"/>
        <end position="110"/>
    </location>
</feature>
<sequence>MNKNSYKRPDSLCIVSKRPDIFPTKFFDREVFEFGAIYLCGVALTRAIDGCIGNHVTQCRSVRIVSHEGYLCSLLRGLGHYGSKGYQLCYVLAISVSYCGVSLFCFNWAAPLTRRGTSLAITGRDIHQLTLYTGVSLNLVSQGEERTPLFPYTPPPLTSSLSSRTLRSGGSTNPESSYLGVRVPAGLCPTTRHQGEVAVGLYHLLQTTDHLIVRQGSFQTEQFHHRGAETEELREKQQHEDIRKH</sequence>
<protein>
    <submittedName>
        <fullName evidence="3">Uncharacterized protein</fullName>
    </submittedName>
</protein>
<evidence type="ECO:0000313" key="3">
    <source>
        <dbReference type="EMBL" id="CAD7193992.1"/>
    </source>
</evidence>
<keyword evidence="2" id="KW-0812">Transmembrane</keyword>
<reference evidence="3" key="1">
    <citation type="submission" date="2020-11" db="EMBL/GenBank/DDBJ databases">
        <authorList>
            <person name="Tran Van P."/>
        </authorList>
    </citation>
    <scope>NUCLEOTIDE SEQUENCE</scope>
</reference>
<evidence type="ECO:0000256" key="1">
    <source>
        <dbReference type="SAM" id="MobiDB-lite"/>
    </source>
</evidence>
<dbReference type="EMBL" id="OA564358">
    <property type="protein sequence ID" value="CAD7193992.1"/>
    <property type="molecule type" value="Genomic_DNA"/>
</dbReference>
<organism evidence="3">
    <name type="scientific">Timema douglasi</name>
    <name type="common">Walking stick</name>
    <dbReference type="NCBI Taxonomy" id="61478"/>
    <lineage>
        <taxon>Eukaryota</taxon>
        <taxon>Metazoa</taxon>
        <taxon>Ecdysozoa</taxon>
        <taxon>Arthropoda</taxon>
        <taxon>Hexapoda</taxon>
        <taxon>Insecta</taxon>
        <taxon>Pterygota</taxon>
        <taxon>Neoptera</taxon>
        <taxon>Polyneoptera</taxon>
        <taxon>Phasmatodea</taxon>
        <taxon>Timematodea</taxon>
        <taxon>Timematoidea</taxon>
        <taxon>Timematidae</taxon>
        <taxon>Timema</taxon>
    </lineage>
</organism>
<gene>
    <name evidence="3" type="ORF">TDIB3V08_LOCUS431</name>
</gene>
<keyword evidence="2" id="KW-1133">Transmembrane helix</keyword>
<keyword evidence="2" id="KW-0472">Membrane</keyword>
<feature type="region of interest" description="Disordered" evidence="1">
    <location>
        <begin position="223"/>
        <end position="245"/>
    </location>
</feature>
<accession>A0A7R8V9H3</accession>
<feature type="compositionally biased region" description="Low complexity" evidence="1">
    <location>
        <begin position="158"/>
        <end position="168"/>
    </location>
</feature>
<dbReference type="AlphaFoldDB" id="A0A7R8V9H3"/>